<evidence type="ECO:0000313" key="1">
    <source>
        <dbReference type="EMBL" id="MFD3003955.1"/>
    </source>
</evidence>
<accession>A0ABW6C2M7</accession>
<gene>
    <name evidence="1" type="ORF">ACFS7Z_26600</name>
</gene>
<dbReference type="EMBL" id="JBHUOX010000057">
    <property type="protein sequence ID" value="MFD3003955.1"/>
    <property type="molecule type" value="Genomic_DNA"/>
</dbReference>
<dbReference type="RefSeq" id="WP_377492345.1">
    <property type="nucleotide sequence ID" value="NZ_JBHUOX010000057.1"/>
</dbReference>
<evidence type="ECO:0000313" key="2">
    <source>
        <dbReference type="Proteomes" id="UP001597641"/>
    </source>
</evidence>
<protein>
    <submittedName>
        <fullName evidence="1">Uncharacterized protein</fullName>
    </submittedName>
</protein>
<proteinExistence type="predicted"/>
<sequence length="111" mass="13127">MHFDLDRFFDRLQEEALTRQQAKQAIHGEIRDAEAQKVAFLDQATENPEFYRFLNGQINRYILYLKVLYNRISPQGKREFDVQGYDTGSSSACHTMRLLLQLEQLEKSRAR</sequence>
<organism evidence="1 2">
    <name type="scientific">Pontibacter toksunensis</name>
    <dbReference type="NCBI Taxonomy" id="1332631"/>
    <lineage>
        <taxon>Bacteria</taxon>
        <taxon>Pseudomonadati</taxon>
        <taxon>Bacteroidota</taxon>
        <taxon>Cytophagia</taxon>
        <taxon>Cytophagales</taxon>
        <taxon>Hymenobacteraceae</taxon>
        <taxon>Pontibacter</taxon>
    </lineage>
</organism>
<reference evidence="2" key="1">
    <citation type="journal article" date="2019" name="Int. J. Syst. Evol. Microbiol.">
        <title>The Global Catalogue of Microorganisms (GCM) 10K type strain sequencing project: providing services to taxonomists for standard genome sequencing and annotation.</title>
        <authorList>
            <consortium name="The Broad Institute Genomics Platform"/>
            <consortium name="The Broad Institute Genome Sequencing Center for Infectious Disease"/>
            <person name="Wu L."/>
            <person name="Ma J."/>
        </authorList>
    </citation>
    <scope>NUCLEOTIDE SEQUENCE [LARGE SCALE GENOMIC DNA]</scope>
    <source>
        <strain evidence="2">KCTC 23984</strain>
    </source>
</reference>
<comment type="caution">
    <text evidence="1">The sequence shown here is derived from an EMBL/GenBank/DDBJ whole genome shotgun (WGS) entry which is preliminary data.</text>
</comment>
<keyword evidence="2" id="KW-1185">Reference proteome</keyword>
<name>A0ABW6C2M7_9BACT</name>
<dbReference type="Proteomes" id="UP001597641">
    <property type="component" value="Unassembled WGS sequence"/>
</dbReference>